<name>A0A1J4TMQ8_9BACT</name>
<protein>
    <submittedName>
        <fullName evidence="2">Uncharacterized protein</fullName>
    </submittedName>
</protein>
<dbReference type="STRING" id="1805209.AUJ73_04695"/>
<feature type="transmembrane region" description="Helical" evidence="1">
    <location>
        <begin position="124"/>
        <end position="142"/>
    </location>
</feature>
<proteinExistence type="predicted"/>
<feature type="transmembrane region" description="Helical" evidence="1">
    <location>
        <begin position="212"/>
        <end position="238"/>
    </location>
</feature>
<comment type="caution">
    <text evidence="2">The sequence shown here is derived from an EMBL/GenBank/DDBJ whole genome shotgun (WGS) entry which is preliminary data.</text>
</comment>
<evidence type="ECO:0000313" key="3">
    <source>
        <dbReference type="Proteomes" id="UP000183120"/>
    </source>
</evidence>
<keyword evidence="1" id="KW-1133">Transmembrane helix</keyword>
<keyword evidence="1" id="KW-0472">Membrane</keyword>
<keyword evidence="1" id="KW-0812">Transmembrane</keyword>
<organism evidence="2 3">
    <name type="scientific">Candidatus Gottesmanbacteria bacterium CG1_02_37_22</name>
    <dbReference type="NCBI Taxonomy" id="1805209"/>
    <lineage>
        <taxon>Bacteria</taxon>
        <taxon>Candidatus Gottesmaniibacteriota</taxon>
    </lineage>
</organism>
<dbReference type="EMBL" id="MNUY01000074">
    <property type="protein sequence ID" value="OIO12960.1"/>
    <property type="molecule type" value="Genomic_DNA"/>
</dbReference>
<reference evidence="2 3" key="1">
    <citation type="journal article" date="2016" name="Environ. Microbiol.">
        <title>Genomic resolution of a cold subsurface aquifer community provides metabolic insights for novel microbes adapted to high CO concentrations.</title>
        <authorList>
            <person name="Probst A.J."/>
            <person name="Castelle C.J."/>
            <person name="Singh A."/>
            <person name="Brown C.T."/>
            <person name="Anantharaman K."/>
            <person name="Sharon I."/>
            <person name="Hug L.A."/>
            <person name="Burstein D."/>
            <person name="Emerson J.B."/>
            <person name="Thomas B.C."/>
            <person name="Banfield J.F."/>
        </authorList>
    </citation>
    <scope>NUCLEOTIDE SEQUENCE [LARGE SCALE GENOMIC DNA]</scope>
    <source>
        <strain evidence="2">CG1_02_37_22</strain>
    </source>
</reference>
<dbReference type="Proteomes" id="UP000183120">
    <property type="component" value="Unassembled WGS sequence"/>
</dbReference>
<accession>A0A1J4TMQ8</accession>
<gene>
    <name evidence="2" type="ORF">AUJ73_04695</name>
</gene>
<feature type="transmembrane region" description="Helical" evidence="1">
    <location>
        <begin position="186"/>
        <end position="205"/>
    </location>
</feature>
<dbReference type="AlphaFoldDB" id="A0A1J4TMQ8"/>
<evidence type="ECO:0000256" key="1">
    <source>
        <dbReference type="SAM" id="Phobius"/>
    </source>
</evidence>
<feature type="transmembrane region" description="Helical" evidence="1">
    <location>
        <begin position="66"/>
        <end position="87"/>
    </location>
</feature>
<feature type="transmembrane region" description="Helical" evidence="1">
    <location>
        <begin position="34"/>
        <end position="54"/>
    </location>
</feature>
<sequence length="255" mass="29482">MITGVGIIALVILLGVLSHRQSRFEERILKNVPLSDWFVGIIVPVLLYLGWFIIIRNISGRPSVDIFPLDDIDVLVLTILFIVYGFVGNGMHFTSKIIGRYLKAGKHDKVYKVTEMFHGKFSHYLTHLNGLFIGFMLAIFEINHPLVYPLSRNYLLAIVTLGVILGLSAKRSVFYTNEWFGGFNKPIFYVASLLDVVLFIILKIFNMKIVFYSVYFFITVTFTSFIGTFVFRQIYIFMRLSEKRKLRFLAKIFSF</sequence>
<feature type="transmembrane region" description="Helical" evidence="1">
    <location>
        <begin position="154"/>
        <end position="174"/>
    </location>
</feature>
<evidence type="ECO:0000313" key="2">
    <source>
        <dbReference type="EMBL" id="OIO12960.1"/>
    </source>
</evidence>